<keyword evidence="1" id="KW-0812">Transmembrane</keyword>
<name>A0A803QVR9_CANSA</name>
<keyword evidence="1" id="KW-1133">Transmembrane helix</keyword>
<evidence type="ECO:0000313" key="3">
    <source>
        <dbReference type="Proteomes" id="UP000596661"/>
    </source>
</evidence>
<feature type="transmembrane region" description="Helical" evidence="1">
    <location>
        <begin position="35"/>
        <end position="51"/>
    </location>
</feature>
<dbReference type="EMBL" id="UZAU01000059">
    <property type="status" value="NOT_ANNOTATED_CDS"/>
    <property type="molecule type" value="Genomic_DNA"/>
</dbReference>
<dbReference type="Gramene" id="novel_model_1976_5bd9a17a">
    <property type="protein sequence ID" value="cds.novel_model_1976_5bd9a17a"/>
    <property type="gene ID" value="novel_gene_1084_5bd9a17a"/>
</dbReference>
<evidence type="ECO:0000256" key="1">
    <source>
        <dbReference type="SAM" id="Phobius"/>
    </source>
</evidence>
<feature type="transmembrane region" description="Helical" evidence="1">
    <location>
        <begin position="12"/>
        <end position="29"/>
    </location>
</feature>
<dbReference type="Proteomes" id="UP000596661">
    <property type="component" value="Chromosome 1"/>
</dbReference>
<organism evidence="2 3">
    <name type="scientific">Cannabis sativa</name>
    <name type="common">Hemp</name>
    <name type="synonym">Marijuana</name>
    <dbReference type="NCBI Taxonomy" id="3483"/>
    <lineage>
        <taxon>Eukaryota</taxon>
        <taxon>Viridiplantae</taxon>
        <taxon>Streptophyta</taxon>
        <taxon>Embryophyta</taxon>
        <taxon>Tracheophyta</taxon>
        <taxon>Spermatophyta</taxon>
        <taxon>Magnoliopsida</taxon>
        <taxon>eudicotyledons</taxon>
        <taxon>Gunneridae</taxon>
        <taxon>Pentapetalae</taxon>
        <taxon>rosids</taxon>
        <taxon>fabids</taxon>
        <taxon>Rosales</taxon>
        <taxon>Cannabaceae</taxon>
        <taxon>Cannabis</taxon>
    </lineage>
</organism>
<dbReference type="EnsemblPlants" id="novel_model_1976_5bd9a17a">
    <property type="protein sequence ID" value="cds.novel_model_1976_5bd9a17a"/>
    <property type="gene ID" value="novel_gene_1084_5bd9a17a"/>
</dbReference>
<evidence type="ECO:0000313" key="2">
    <source>
        <dbReference type="EnsemblPlants" id="cds.novel_model_1976_5bd9a17a"/>
    </source>
</evidence>
<protein>
    <submittedName>
        <fullName evidence="2">Uncharacterized protein</fullName>
    </submittedName>
</protein>
<reference evidence="2" key="1">
    <citation type="submission" date="2018-11" db="EMBL/GenBank/DDBJ databases">
        <authorList>
            <person name="Grassa J C."/>
        </authorList>
    </citation>
    <scope>NUCLEOTIDE SEQUENCE [LARGE SCALE GENOMIC DNA]</scope>
</reference>
<sequence length="84" mass="9941">MKAMVWIIVKSAVNYFIRKMIIIIIIIIIREQNNYYYFILIIIINIMRVFMETTMPSPAKMATLTVIPLMVLQKIKIIKSLNIH</sequence>
<proteinExistence type="predicted"/>
<dbReference type="AlphaFoldDB" id="A0A803QVR9"/>
<accession>A0A803QVR9</accession>
<reference evidence="2" key="2">
    <citation type="submission" date="2021-03" db="UniProtKB">
        <authorList>
            <consortium name="EnsemblPlants"/>
        </authorList>
    </citation>
    <scope>IDENTIFICATION</scope>
</reference>
<keyword evidence="1" id="KW-0472">Membrane</keyword>
<keyword evidence="3" id="KW-1185">Reference proteome</keyword>